<gene>
    <name evidence="1" type="ORF">PsB1_1793</name>
</gene>
<sequence length="383" mass="42616">MVRRARHLLQWLVLGWVSLLIFAPKLGFSQVPPPEIPFSLMATPDPNTKPLNIVPSQVAPPATPLAVQVAMSKPINDPAMKAVLEKDLADLANVLAGRWDNELQTFFEPELAIPASKRHERLHVFVKPIDASAFGGPSFYVEYRKGGEAGPIVRQRVWHLRIDQDLMAIRMAGFAPKDPKPLEGAWRQTIAADLLKKEAFIPVTGCDIIWRRRGDGFRGETRPTACKLVTNADKRILTVSEYHDISADIWEVRDVGVDEKGNRVFGGAEAIPTRLKRARTFICWAGVVRGGDRSTVSDLVIHDQGGMANVVVPGNPASQFRIRLRSVEWPMGLNRPSLTLYLLLDGDDRAEGYVWGEINAQRLALDLAGTQVSCTKEERALWR</sequence>
<accession>A0ABQ4PXE3</accession>
<comment type="caution">
    <text evidence="1">The sequence shown here is derived from an EMBL/GenBank/DDBJ whole genome shotgun (WGS) entry which is preliminary data.</text>
</comment>
<dbReference type="RefSeq" id="WP_284360603.1">
    <property type="nucleotide sequence ID" value="NZ_BPFZ01000011.1"/>
</dbReference>
<protein>
    <submittedName>
        <fullName evidence="1">Uncharacterized protein</fullName>
    </submittedName>
</protein>
<dbReference type="Pfam" id="PF06206">
    <property type="entry name" value="CpeT"/>
    <property type="match status" value="1"/>
</dbReference>
<dbReference type="EMBL" id="BPFZ01000011">
    <property type="protein sequence ID" value="GIU67639.1"/>
    <property type="molecule type" value="Genomic_DNA"/>
</dbReference>
<reference evidence="1" key="1">
    <citation type="submission" date="2021-05" db="EMBL/GenBank/DDBJ databases">
        <authorList>
            <person name="Tanabe Y."/>
        </authorList>
    </citation>
    <scope>NUCLEOTIDE SEQUENCE</scope>
    <source>
        <strain evidence="1">BOTRYCO-1</strain>
    </source>
</reference>
<organism evidence="1 2">
    <name type="scientific">Candidatus Phycosocius spiralis</name>
    <dbReference type="NCBI Taxonomy" id="2815099"/>
    <lineage>
        <taxon>Bacteria</taxon>
        <taxon>Pseudomonadati</taxon>
        <taxon>Pseudomonadota</taxon>
        <taxon>Alphaproteobacteria</taxon>
        <taxon>Caulobacterales</taxon>
        <taxon>Caulobacterales incertae sedis</taxon>
        <taxon>Candidatus Phycosocius</taxon>
    </lineage>
</organism>
<reference evidence="1" key="2">
    <citation type="journal article" date="2023" name="ISME Commun">
        <title>Characterization of a bloom-associated alphaproteobacterial lineage, 'Candidatus Phycosocius': insights into freshwater algal-bacterial interactions.</title>
        <authorList>
            <person name="Tanabe Y."/>
            <person name="Yamaguchi H."/>
            <person name="Yoshida M."/>
            <person name="Kai A."/>
            <person name="Okazaki Y."/>
        </authorList>
    </citation>
    <scope>NUCLEOTIDE SEQUENCE</scope>
    <source>
        <strain evidence="1">BOTRYCO-1</strain>
    </source>
</reference>
<evidence type="ECO:0000313" key="2">
    <source>
        <dbReference type="Proteomes" id="UP001161064"/>
    </source>
</evidence>
<name>A0ABQ4PXE3_9PROT</name>
<evidence type="ECO:0000313" key="1">
    <source>
        <dbReference type="EMBL" id="GIU67639.1"/>
    </source>
</evidence>
<dbReference type="Gene3D" id="2.40.128.590">
    <property type="entry name" value="CpcT/CpeT domain"/>
    <property type="match status" value="1"/>
</dbReference>
<proteinExistence type="predicted"/>
<keyword evidence="2" id="KW-1185">Reference proteome</keyword>
<dbReference type="CDD" id="cd16338">
    <property type="entry name" value="CpcT"/>
    <property type="match status" value="1"/>
</dbReference>
<dbReference type="Proteomes" id="UP001161064">
    <property type="component" value="Unassembled WGS sequence"/>
</dbReference>
<dbReference type="InterPro" id="IPR038672">
    <property type="entry name" value="CpcT/CpeT_sf"/>
</dbReference>
<dbReference type="InterPro" id="IPR010404">
    <property type="entry name" value="CpcT/CpeT"/>
</dbReference>